<gene>
    <name evidence="1" type="ORF">PGIGA_G00193070</name>
</gene>
<protein>
    <submittedName>
        <fullName evidence="1">Uncharacterized protein</fullName>
    </submittedName>
</protein>
<evidence type="ECO:0000313" key="2">
    <source>
        <dbReference type="Proteomes" id="UP000829447"/>
    </source>
</evidence>
<dbReference type="EMBL" id="CM040456">
    <property type="protein sequence ID" value="MCI4376843.1"/>
    <property type="molecule type" value="Genomic_DNA"/>
</dbReference>
<comment type="caution">
    <text evidence="1">The sequence shown here is derived from an EMBL/GenBank/DDBJ whole genome shotgun (WGS) entry which is preliminary data.</text>
</comment>
<accession>A0ACC5WCP7</accession>
<reference evidence="1 2" key="1">
    <citation type="journal article" date="2022" name="bioRxiv">
        <title>An ancient truncated duplication of the anti-Mullerian hormone receptor type 2 gene is a potential conserved master sex determinant in the Pangasiidae catfish family.</title>
        <authorList>
            <person name="Wen M."/>
            <person name="Pan Q."/>
            <person name="Jouanno E."/>
            <person name="Montfort J."/>
            <person name="Zahm M."/>
            <person name="Cabau C."/>
            <person name="Klopp C."/>
            <person name="Iampietro C."/>
            <person name="Roques C."/>
            <person name="Bouchez O."/>
            <person name="Castinel A."/>
            <person name="Donnadieu C."/>
            <person name="Parrinello H."/>
            <person name="Poncet C."/>
            <person name="Belmonte E."/>
            <person name="Gautier V."/>
            <person name="Avarre J.-C."/>
            <person name="Dugue R."/>
            <person name="Gustiano R."/>
            <person name="Ha T.T.T."/>
            <person name="Campet M."/>
            <person name="Sriphairoj K."/>
            <person name="Ribolli J."/>
            <person name="de Almeida F.L."/>
            <person name="Desvignes T."/>
            <person name="Postlethwait J.H."/>
            <person name="Bucao C.F."/>
            <person name="Robinson-Rechavi M."/>
            <person name="Bobe J."/>
            <person name="Herpin A."/>
            <person name="Guiguen Y."/>
        </authorList>
    </citation>
    <scope>NUCLEOTIDE SEQUENCE [LARGE SCALE GENOMIC DNA]</scope>
    <source>
        <strain evidence="1">YG-Dec2019</strain>
    </source>
</reference>
<proteinExistence type="predicted"/>
<evidence type="ECO:0000313" key="1">
    <source>
        <dbReference type="EMBL" id="MCI4376843.1"/>
    </source>
</evidence>
<organism evidence="1 2">
    <name type="scientific">Pangasianodon gigas</name>
    <name type="common">Mekong giant catfish</name>
    <name type="synonym">Pangasius gigas</name>
    <dbReference type="NCBI Taxonomy" id="30993"/>
    <lineage>
        <taxon>Eukaryota</taxon>
        <taxon>Metazoa</taxon>
        <taxon>Chordata</taxon>
        <taxon>Craniata</taxon>
        <taxon>Vertebrata</taxon>
        <taxon>Euteleostomi</taxon>
        <taxon>Actinopterygii</taxon>
        <taxon>Neopterygii</taxon>
        <taxon>Teleostei</taxon>
        <taxon>Ostariophysi</taxon>
        <taxon>Siluriformes</taxon>
        <taxon>Pangasiidae</taxon>
        <taxon>Pangasianodon</taxon>
    </lineage>
</organism>
<dbReference type="Proteomes" id="UP000829447">
    <property type="component" value="Linkage Group LG3"/>
</dbReference>
<name>A0ACC5WCP7_PANGG</name>
<keyword evidence="2" id="KW-1185">Reference proteome</keyword>
<sequence length="406" mass="44281">MGRYSGQTCRLIFMLVITVIFFVAEIVAGYLGNSLALVSDSFNMLSDILSLCVGLAAGRLARRPASPRCTFGLARAEVVGALANAAFLAALCFSVSAEALKRLARPEAVDEPFIVLVVGSLGLAVNVVGLLVFQDCRWLCGRKEERRDKSSDSDGKIVMNGEAGSELAASRQQDKKQSDGPPLNIRGVLLHVLNDALGSVVVVVASTLFYVWPLPPDTPCNWQCYVDPSLTLVMVAIIMTSAVPLVKETTRILLQMSPPDLDVSMILEDVCQLPGVLGVHEVHVWELAKDRNVASMHVKVTSDLENSKGEIRRLHMQIREVFHRLGVHSVTLQMEFTDEEMENSHCSTPCISYDCLKQSCCPADPKTQNHTDLHKVNNSLSSGEVAVDFADGNGEEEPKQKESTPF</sequence>